<dbReference type="EMBL" id="QUSZ01002300">
    <property type="protein sequence ID" value="RHY22682.1"/>
    <property type="molecule type" value="Genomic_DNA"/>
</dbReference>
<feature type="domain" description="Glycosyltransferase family 28 N-terminal" evidence="2">
    <location>
        <begin position="226"/>
        <end position="334"/>
    </location>
</feature>
<dbReference type="SUPFAM" id="SSF53756">
    <property type="entry name" value="UDP-Glycosyltransferase/glycogen phosphorylase"/>
    <property type="match status" value="2"/>
</dbReference>
<dbReference type="Proteomes" id="UP000265427">
    <property type="component" value="Unassembled WGS sequence"/>
</dbReference>
<dbReference type="VEuPathDB" id="FungiDB:H257_10602"/>
<proteinExistence type="predicted"/>
<dbReference type="Gene3D" id="3.40.50.2000">
    <property type="entry name" value="Glycogen Phosphorylase B"/>
    <property type="match status" value="3"/>
</dbReference>
<dbReference type="PANTHER" id="PTHR48050">
    <property type="entry name" value="STEROL 3-BETA-GLUCOSYLTRANSFERASE"/>
    <property type="match status" value="1"/>
</dbReference>
<dbReference type="AlphaFoldDB" id="A0A397BMT8"/>
<dbReference type="Pfam" id="PF03033">
    <property type="entry name" value="Glyco_transf_28"/>
    <property type="match status" value="1"/>
</dbReference>
<dbReference type="InterPro" id="IPR050426">
    <property type="entry name" value="Glycosyltransferase_28"/>
</dbReference>
<dbReference type="GO" id="GO:0005975">
    <property type="term" value="P:carbohydrate metabolic process"/>
    <property type="evidence" value="ECO:0007669"/>
    <property type="project" value="InterPro"/>
</dbReference>
<accession>A0A397BMT8</accession>
<evidence type="ECO:0000259" key="2">
    <source>
        <dbReference type="Pfam" id="PF03033"/>
    </source>
</evidence>
<dbReference type="InterPro" id="IPR002213">
    <property type="entry name" value="UDP_glucos_trans"/>
</dbReference>
<sequence length="661" mass="72747">MNEWYEQIATLAILASYVTALQGADLVITGAFCATESYSVAESMGATWVPLYLGHRHLPTAEFPQWLLEDYMGNWFGFLNKRTRSFVRGQAWDKQHVHINEWRQNSLHLPPIASCYGMLDSLLSNNIIVFYHACSLLLAGPRRRGSLEYAPSKVVYIGFLAFLDKSRSTPVISIGFGSMNTLGPLALLQLAVDVCKIANYRCVVATSGHFASFETAPVMPSTPKNIVIVSVGTRGDIQPYCVLGVALAALGHNVTIASETRLENLITSEFKLPFRPILGDLVGGLFDESFQVRFRNSRVLEFLDLMDQWNEQYDKQLILASYVSALRGADVVIGGPLCTAQSYSVAEAMGATWVPLFLGHVHLPTTEFPQWLLEDYTGNWLGFVNTWTHSYVWSQVWKKQQVHINAWRESSLQLPRMTSEYGMLNVLQSNDNIVVYQACSVLLAGPKRRVPLDYTPGKVVFSGFLFPTTSQPEPELLKAFLSKDTSTPVIYIGFGSMPTLEPLALVQLAVDVCKIANCRCVLAAGWTSMAQSSCSELIAAHSDLVYVERGSISHTWLFPQMSCLLHHAGLGTLAAALRSGTANQFHNAKILISLGVAACAVSKTQMTAAYVGAAVLKVLRNDSNIQATSKEMGEYVANESQDALARLCESILQTKPTFAKA</sequence>
<evidence type="ECO:0000313" key="3">
    <source>
        <dbReference type="EMBL" id="RHY22682.1"/>
    </source>
</evidence>
<protein>
    <recommendedName>
        <fullName evidence="2">Glycosyltransferase family 28 N-terminal domain-containing protein</fullName>
    </recommendedName>
</protein>
<evidence type="ECO:0000313" key="4">
    <source>
        <dbReference type="Proteomes" id="UP000265427"/>
    </source>
</evidence>
<dbReference type="VEuPathDB" id="FungiDB:H257_10601"/>
<evidence type="ECO:0000256" key="1">
    <source>
        <dbReference type="ARBA" id="ARBA00022679"/>
    </source>
</evidence>
<gene>
    <name evidence="3" type="ORF">DYB36_011912</name>
</gene>
<reference evidence="3 4" key="1">
    <citation type="submission" date="2018-08" db="EMBL/GenBank/DDBJ databases">
        <title>Aphanomyces genome sequencing and annotation.</title>
        <authorList>
            <person name="Minardi D."/>
            <person name="Oidtmann B."/>
            <person name="Van Der Giezen M."/>
            <person name="Studholme D.J."/>
        </authorList>
    </citation>
    <scope>NUCLEOTIDE SEQUENCE [LARGE SCALE GENOMIC DNA]</scope>
    <source>
        <strain evidence="3 4">Kv</strain>
    </source>
</reference>
<comment type="caution">
    <text evidence="3">The sequence shown here is derived from an EMBL/GenBank/DDBJ whole genome shotgun (WGS) entry which is preliminary data.</text>
</comment>
<keyword evidence="1" id="KW-0808">Transferase</keyword>
<dbReference type="CDD" id="cd03784">
    <property type="entry name" value="GT1_Gtf-like"/>
    <property type="match status" value="1"/>
</dbReference>
<dbReference type="PANTHER" id="PTHR48050:SF13">
    <property type="entry name" value="STEROL 3-BETA-GLUCOSYLTRANSFERASE UGT80A2"/>
    <property type="match status" value="1"/>
</dbReference>
<name>A0A397BMT8_APHAT</name>
<organism evidence="3 4">
    <name type="scientific">Aphanomyces astaci</name>
    <name type="common">Crayfish plague agent</name>
    <dbReference type="NCBI Taxonomy" id="112090"/>
    <lineage>
        <taxon>Eukaryota</taxon>
        <taxon>Sar</taxon>
        <taxon>Stramenopiles</taxon>
        <taxon>Oomycota</taxon>
        <taxon>Saprolegniomycetes</taxon>
        <taxon>Saprolegniales</taxon>
        <taxon>Verrucalvaceae</taxon>
        <taxon>Aphanomyces</taxon>
    </lineage>
</organism>
<dbReference type="InterPro" id="IPR004276">
    <property type="entry name" value="GlycoTrans_28_N"/>
</dbReference>
<dbReference type="GO" id="GO:0016906">
    <property type="term" value="F:sterol 3-beta-glucosyltransferase activity"/>
    <property type="evidence" value="ECO:0007669"/>
    <property type="project" value="UniProtKB-ARBA"/>
</dbReference>